<comment type="caution">
    <text evidence="2">The sequence shown here is derived from an EMBL/GenBank/DDBJ whole genome shotgun (WGS) entry which is preliminary data.</text>
</comment>
<sequence>MQNLYTAVAKATGGREGKVQTNDLQLDLKIEMPKALGGAGKEGTNPEQLFAAGYAACFDGALNLVARTKRVKVGTTEVTSHVTIGKDDSGFGLSVVLEVHVPGVSLDEAKMLVEAAHQVCPYSKATRGNIEVELKVV</sequence>
<dbReference type="InterPro" id="IPR036102">
    <property type="entry name" value="OsmC/Ohrsf"/>
</dbReference>
<proteinExistence type="inferred from homology"/>
<dbReference type="RefSeq" id="WP_307252505.1">
    <property type="nucleotide sequence ID" value="NZ_JAUSUV010000006.1"/>
</dbReference>
<dbReference type="Gene3D" id="2.20.25.10">
    <property type="match status" value="1"/>
</dbReference>
<evidence type="ECO:0000256" key="1">
    <source>
        <dbReference type="ARBA" id="ARBA00007378"/>
    </source>
</evidence>
<dbReference type="PANTHER" id="PTHR33797">
    <property type="entry name" value="ORGANIC HYDROPEROXIDE RESISTANCE PROTEIN-LIKE"/>
    <property type="match status" value="1"/>
</dbReference>
<dbReference type="Pfam" id="PF02566">
    <property type="entry name" value="OsmC"/>
    <property type="match status" value="1"/>
</dbReference>
<dbReference type="Gene3D" id="3.30.300.20">
    <property type="match status" value="1"/>
</dbReference>
<dbReference type="InterPro" id="IPR019953">
    <property type="entry name" value="OHR"/>
</dbReference>
<dbReference type="SUPFAM" id="SSF82784">
    <property type="entry name" value="OsmC-like"/>
    <property type="match status" value="1"/>
</dbReference>
<evidence type="ECO:0000313" key="3">
    <source>
        <dbReference type="Proteomes" id="UP001238450"/>
    </source>
</evidence>
<gene>
    <name evidence="2" type="ORF">J2Z48_001638</name>
</gene>
<protein>
    <submittedName>
        <fullName evidence="2">Ohr subfamily peroxiredoxin</fullName>
    </submittedName>
</protein>
<dbReference type="EMBL" id="JAUSUV010000006">
    <property type="protein sequence ID" value="MDQ0417465.1"/>
    <property type="molecule type" value="Genomic_DNA"/>
</dbReference>
<keyword evidence="3" id="KW-1185">Reference proteome</keyword>
<evidence type="ECO:0000313" key="2">
    <source>
        <dbReference type="EMBL" id="MDQ0417465.1"/>
    </source>
</evidence>
<reference evidence="2 3" key="1">
    <citation type="submission" date="2023-07" db="EMBL/GenBank/DDBJ databases">
        <title>Genomic Encyclopedia of Type Strains, Phase IV (KMG-IV): sequencing the most valuable type-strain genomes for metagenomic binning, comparative biology and taxonomic classification.</title>
        <authorList>
            <person name="Goeker M."/>
        </authorList>
    </citation>
    <scope>NUCLEOTIDE SEQUENCE [LARGE SCALE GENOMIC DNA]</scope>
    <source>
        <strain evidence="2 3">DSM 46876</strain>
    </source>
</reference>
<name>A0AAJ1TMI9_9BACL</name>
<dbReference type="InterPro" id="IPR003718">
    <property type="entry name" value="OsmC/Ohr_fam"/>
</dbReference>
<dbReference type="AlphaFoldDB" id="A0AAJ1TMI9"/>
<organism evidence="2 3">
    <name type="scientific">Croceifilum oryzae</name>
    <dbReference type="NCBI Taxonomy" id="1553429"/>
    <lineage>
        <taxon>Bacteria</taxon>
        <taxon>Bacillati</taxon>
        <taxon>Bacillota</taxon>
        <taxon>Bacilli</taxon>
        <taxon>Bacillales</taxon>
        <taxon>Thermoactinomycetaceae</taxon>
        <taxon>Croceifilum</taxon>
    </lineage>
</organism>
<accession>A0AAJ1TMI9</accession>
<comment type="similarity">
    <text evidence="1">Belongs to the OsmC/Ohr family.</text>
</comment>
<dbReference type="NCBIfam" id="TIGR03561">
    <property type="entry name" value="organ_hyd_perox"/>
    <property type="match status" value="1"/>
</dbReference>
<dbReference type="GO" id="GO:0006979">
    <property type="term" value="P:response to oxidative stress"/>
    <property type="evidence" value="ECO:0007669"/>
    <property type="project" value="InterPro"/>
</dbReference>
<dbReference type="PANTHER" id="PTHR33797:SF2">
    <property type="entry name" value="ORGANIC HYDROPEROXIDE RESISTANCE PROTEIN-LIKE"/>
    <property type="match status" value="1"/>
</dbReference>
<dbReference type="InterPro" id="IPR015946">
    <property type="entry name" value="KH_dom-like_a/b"/>
</dbReference>
<dbReference type="Proteomes" id="UP001238450">
    <property type="component" value="Unassembled WGS sequence"/>
</dbReference>